<sequence>MADYASFVEYGLCVDELFGDVAECVGIPRPLFRDRSNPMEHFTDSKFLARFRFTKSSVKKLLECLPLEESCNNRCHPIPPVIQLLITLRFYGAGTFQVVAGDLVNVSQPTVSRVIERVAADRHALVPRRREVPQL</sequence>
<evidence type="ECO:0000313" key="2">
    <source>
        <dbReference type="Proteomes" id="UP000821837"/>
    </source>
</evidence>
<organism evidence="1 2">
    <name type="scientific">Rhipicephalus sanguineus</name>
    <name type="common">Brown dog tick</name>
    <name type="synonym">Ixodes sanguineus</name>
    <dbReference type="NCBI Taxonomy" id="34632"/>
    <lineage>
        <taxon>Eukaryota</taxon>
        <taxon>Metazoa</taxon>
        <taxon>Ecdysozoa</taxon>
        <taxon>Arthropoda</taxon>
        <taxon>Chelicerata</taxon>
        <taxon>Arachnida</taxon>
        <taxon>Acari</taxon>
        <taxon>Parasitiformes</taxon>
        <taxon>Ixodida</taxon>
        <taxon>Ixodoidea</taxon>
        <taxon>Ixodidae</taxon>
        <taxon>Rhipicephalinae</taxon>
        <taxon>Rhipicephalus</taxon>
        <taxon>Rhipicephalus</taxon>
    </lineage>
</organism>
<accession>A0A9D4QB60</accession>
<dbReference type="VEuPathDB" id="VectorBase:RSAN_053972"/>
<dbReference type="Proteomes" id="UP000821837">
    <property type="component" value="Chromosome 11"/>
</dbReference>
<gene>
    <name evidence="1" type="ORF">HPB52_023350</name>
</gene>
<dbReference type="AlphaFoldDB" id="A0A9D4QB60"/>
<name>A0A9D4QB60_RHISA</name>
<protein>
    <recommendedName>
        <fullName evidence="3">Nuclease HARBI1</fullName>
    </recommendedName>
</protein>
<proteinExistence type="predicted"/>
<comment type="caution">
    <text evidence="1">The sequence shown here is derived from an EMBL/GenBank/DDBJ whole genome shotgun (WGS) entry which is preliminary data.</text>
</comment>
<evidence type="ECO:0008006" key="3">
    <source>
        <dbReference type="Google" id="ProtNLM"/>
    </source>
</evidence>
<evidence type="ECO:0000313" key="1">
    <source>
        <dbReference type="EMBL" id="KAH7973285.1"/>
    </source>
</evidence>
<reference evidence="1" key="1">
    <citation type="journal article" date="2020" name="Cell">
        <title>Large-Scale Comparative Analyses of Tick Genomes Elucidate Their Genetic Diversity and Vector Capacities.</title>
        <authorList>
            <consortium name="Tick Genome and Microbiome Consortium (TIGMIC)"/>
            <person name="Jia N."/>
            <person name="Wang J."/>
            <person name="Shi W."/>
            <person name="Du L."/>
            <person name="Sun Y."/>
            <person name="Zhan W."/>
            <person name="Jiang J.F."/>
            <person name="Wang Q."/>
            <person name="Zhang B."/>
            <person name="Ji P."/>
            <person name="Bell-Sakyi L."/>
            <person name="Cui X.M."/>
            <person name="Yuan T.T."/>
            <person name="Jiang B.G."/>
            <person name="Yang W.F."/>
            <person name="Lam T.T."/>
            <person name="Chang Q.C."/>
            <person name="Ding S.J."/>
            <person name="Wang X.J."/>
            <person name="Zhu J.G."/>
            <person name="Ruan X.D."/>
            <person name="Zhao L."/>
            <person name="Wei J.T."/>
            <person name="Ye R.Z."/>
            <person name="Que T.C."/>
            <person name="Du C.H."/>
            <person name="Zhou Y.H."/>
            <person name="Cheng J.X."/>
            <person name="Dai P.F."/>
            <person name="Guo W.B."/>
            <person name="Han X.H."/>
            <person name="Huang E.J."/>
            <person name="Li L.F."/>
            <person name="Wei W."/>
            <person name="Gao Y.C."/>
            <person name="Liu J.Z."/>
            <person name="Shao H.Z."/>
            <person name="Wang X."/>
            <person name="Wang C.C."/>
            <person name="Yang T.C."/>
            <person name="Huo Q.B."/>
            <person name="Li W."/>
            <person name="Chen H.Y."/>
            <person name="Chen S.E."/>
            <person name="Zhou L.G."/>
            <person name="Ni X.B."/>
            <person name="Tian J.H."/>
            <person name="Sheng Y."/>
            <person name="Liu T."/>
            <person name="Pan Y.S."/>
            <person name="Xia L.Y."/>
            <person name="Li J."/>
            <person name="Zhao F."/>
            <person name="Cao W.C."/>
        </authorList>
    </citation>
    <scope>NUCLEOTIDE SEQUENCE</scope>
    <source>
        <strain evidence="1">Rsan-2018</strain>
    </source>
</reference>
<keyword evidence="2" id="KW-1185">Reference proteome</keyword>
<reference evidence="1" key="2">
    <citation type="submission" date="2021-09" db="EMBL/GenBank/DDBJ databases">
        <authorList>
            <person name="Jia N."/>
            <person name="Wang J."/>
            <person name="Shi W."/>
            <person name="Du L."/>
            <person name="Sun Y."/>
            <person name="Zhan W."/>
            <person name="Jiang J."/>
            <person name="Wang Q."/>
            <person name="Zhang B."/>
            <person name="Ji P."/>
            <person name="Sakyi L.B."/>
            <person name="Cui X."/>
            <person name="Yuan T."/>
            <person name="Jiang B."/>
            <person name="Yang W."/>
            <person name="Lam T.T.-Y."/>
            <person name="Chang Q."/>
            <person name="Ding S."/>
            <person name="Wang X."/>
            <person name="Zhu J."/>
            <person name="Ruan X."/>
            <person name="Zhao L."/>
            <person name="Wei J."/>
            <person name="Que T."/>
            <person name="Du C."/>
            <person name="Cheng J."/>
            <person name="Dai P."/>
            <person name="Han X."/>
            <person name="Huang E."/>
            <person name="Gao Y."/>
            <person name="Liu J."/>
            <person name="Shao H."/>
            <person name="Ye R."/>
            <person name="Li L."/>
            <person name="Wei W."/>
            <person name="Wang X."/>
            <person name="Wang C."/>
            <person name="Huo Q."/>
            <person name="Li W."/>
            <person name="Guo W."/>
            <person name="Chen H."/>
            <person name="Chen S."/>
            <person name="Zhou L."/>
            <person name="Zhou L."/>
            <person name="Ni X."/>
            <person name="Tian J."/>
            <person name="Zhou Y."/>
            <person name="Sheng Y."/>
            <person name="Liu T."/>
            <person name="Pan Y."/>
            <person name="Xia L."/>
            <person name="Li J."/>
            <person name="Zhao F."/>
            <person name="Cao W."/>
        </authorList>
    </citation>
    <scope>NUCLEOTIDE SEQUENCE</scope>
    <source>
        <strain evidence="1">Rsan-2018</strain>
        <tissue evidence="1">Larvae</tissue>
    </source>
</reference>
<dbReference type="EMBL" id="JABSTV010001247">
    <property type="protein sequence ID" value="KAH7973285.1"/>
    <property type="molecule type" value="Genomic_DNA"/>
</dbReference>